<dbReference type="OrthoDB" id="1109854at2759"/>
<feature type="compositionally biased region" description="Basic and acidic residues" evidence="1">
    <location>
        <begin position="77"/>
        <end position="90"/>
    </location>
</feature>
<protein>
    <recommendedName>
        <fullName evidence="4">No apical meristem-associated C-terminal domain-containing protein</fullName>
    </recommendedName>
</protein>
<evidence type="ECO:0008006" key="4">
    <source>
        <dbReference type="Google" id="ProtNLM"/>
    </source>
</evidence>
<dbReference type="Proteomes" id="UP000434276">
    <property type="component" value="Unassembled WGS sequence"/>
</dbReference>
<proteinExistence type="predicted"/>
<sequence length="150" mass="17081">MQQSGWLEDDVLVKAHELYSSAGKRSFKYIKEWLAIRDQTRYGSQVGGNTYSGSSGSKRAHESDASDSNSVGSSARPMERDAAKKKLKKKAQELDRLEKITMMHSETNQLIKEKTHAKKMKMFIELTEKENLDDKSKELLQQLSHDLFGN</sequence>
<name>A0A5S9WXN7_ARATH</name>
<dbReference type="EMBL" id="CACSHJ010000088">
    <property type="protein sequence ID" value="CAA0359864.1"/>
    <property type="molecule type" value="Genomic_DNA"/>
</dbReference>
<gene>
    <name evidence="2" type="ORF">C24_LOCUS7555</name>
</gene>
<dbReference type="PANTHER" id="PTHR45023">
    <property type="match status" value="1"/>
</dbReference>
<evidence type="ECO:0000313" key="3">
    <source>
        <dbReference type="Proteomes" id="UP000434276"/>
    </source>
</evidence>
<organism evidence="2 3">
    <name type="scientific">Arabidopsis thaliana</name>
    <name type="common">Mouse-ear cress</name>
    <dbReference type="NCBI Taxonomy" id="3702"/>
    <lineage>
        <taxon>Eukaryota</taxon>
        <taxon>Viridiplantae</taxon>
        <taxon>Streptophyta</taxon>
        <taxon>Embryophyta</taxon>
        <taxon>Tracheophyta</taxon>
        <taxon>Spermatophyta</taxon>
        <taxon>Magnoliopsida</taxon>
        <taxon>eudicotyledons</taxon>
        <taxon>Gunneridae</taxon>
        <taxon>Pentapetalae</taxon>
        <taxon>rosids</taxon>
        <taxon>malvids</taxon>
        <taxon>Brassicales</taxon>
        <taxon>Brassicaceae</taxon>
        <taxon>Camelineae</taxon>
        <taxon>Arabidopsis</taxon>
    </lineage>
</organism>
<accession>A0A5S9WXN7</accession>
<feature type="region of interest" description="Disordered" evidence="1">
    <location>
        <begin position="43"/>
        <end position="90"/>
    </location>
</feature>
<evidence type="ECO:0000256" key="1">
    <source>
        <dbReference type="SAM" id="MobiDB-lite"/>
    </source>
</evidence>
<feature type="compositionally biased region" description="Polar residues" evidence="1">
    <location>
        <begin position="43"/>
        <end position="57"/>
    </location>
</feature>
<dbReference type="AlphaFoldDB" id="A0A5S9WXN7"/>
<evidence type="ECO:0000313" key="2">
    <source>
        <dbReference type="EMBL" id="CAA0359864.1"/>
    </source>
</evidence>
<dbReference type="ExpressionAtlas" id="A0A5S9WXN7">
    <property type="expression patterns" value="baseline and differential"/>
</dbReference>
<reference evidence="2 3" key="1">
    <citation type="submission" date="2019-12" db="EMBL/GenBank/DDBJ databases">
        <authorList>
            <person name="Jiao W.-B."/>
            <person name="Schneeberger K."/>
        </authorList>
    </citation>
    <scope>NUCLEOTIDE SEQUENCE [LARGE SCALE GENOMIC DNA]</scope>
    <source>
        <strain evidence="3">cv. C24</strain>
    </source>
</reference>
<feature type="compositionally biased region" description="Low complexity" evidence="1">
    <location>
        <begin position="66"/>
        <end position="75"/>
    </location>
</feature>
<dbReference type="PANTHER" id="PTHR45023:SF4">
    <property type="entry name" value="GLYCINE-RICH PROTEIN-RELATED"/>
    <property type="match status" value="1"/>
</dbReference>